<evidence type="ECO:0000313" key="6">
    <source>
        <dbReference type="Proteomes" id="UP000692954"/>
    </source>
</evidence>
<gene>
    <name evidence="5" type="ORF">PSON_ATCC_30995.1.T0440020</name>
</gene>
<feature type="domain" description="HTH OST-type" evidence="4">
    <location>
        <begin position="523"/>
        <end position="596"/>
    </location>
</feature>
<sequence length="917" mass="107189">MQQKYCDECEETKAKINCNQCGQILCELCDKKIHNKGKRVYHSRELIETSDSIESNKIKQDAHVIRHEQHKERFKQINSNLPSVDVVNFNLINIQTETPMIFQNDLNLAKIEDHLFKQANKGDLMIHLNDFQKFLKQNEIYKINQSKDIIQQLEKVKMINVTIRKFGDSDPIQFISLQLDHISLQSLYWVLLNIRKDEMTPTDKLVMSRIKECYGLKLNIQDWNHYLAGFYKLQDSNGLIQFNVKKYKQNKWIDEKCIIKMTKCPIDLVNKSENNNASLSTSQQINNEQLLLFTIEDNVNWKMMDAQQMSSTYKSQWRSFIQFLKDFFDTNLTLNTSQNTQSFGDLNQSDYQSQTSKQSGTQSVPTQKNQDNSKWIRSVESGLQNVQKSMEQYHDQSYSSNITQKKRSKKSQIKPPKSIQKAIPGGKYGCAQLLKCCGPLELRVCSMGVLCLMIQEAINRNVLIYYKTLLIKPNTNIAFDFNDFLNIFDELQDQFILQNILGNEEIQQLSIDKQQQQHEKQNKLKAVQQAIIDILNEYTKGISLARLPKMIQRKIQFTFDLHELGFTKLKCLIQGIDGISIINDGTTYASLILDEYYDDTNDIKQEQEDDQQLQQVKIDLNYFQKQSQQQSQNSQHLQLQQQQTQQQQSQQQQQQLQFLSPIHASEYQLKIEQALKQILNQYSNGIPAFQLLQILQLHIQNTFEYTQFGCSTFEEYMVKYAENYCDVMIKMKGCIIYPKGYSSFRSSMPQQKMQLGIHHQKSQSTTLPSYAQQQSNSSSQIIKADSFLAGMQNPSQMIGDVQSQSLTFQSFQTNPQNKDFFMIQEENSHHELDANVRFIEELLKESDDVEQKKHKVQRSHQTHQDSKQFQSLGQWPILNSNEKRCHNKYNTYQYSPQQDFYQGQKVSLDLHSWDQDN</sequence>
<feature type="region of interest" description="Disordered" evidence="2">
    <location>
        <begin position="397"/>
        <end position="420"/>
    </location>
</feature>
<dbReference type="CDD" id="cd08824">
    <property type="entry name" value="LOTUS"/>
    <property type="match status" value="1"/>
</dbReference>
<dbReference type="InterPro" id="IPR025677">
    <property type="entry name" value="OST-HTH-assoc_dom"/>
</dbReference>
<dbReference type="Pfam" id="PF12872">
    <property type="entry name" value="OST-HTH"/>
    <property type="match status" value="2"/>
</dbReference>
<accession>A0A8S1N021</accession>
<dbReference type="Pfam" id="PF00643">
    <property type="entry name" value="zf-B_box"/>
    <property type="match status" value="1"/>
</dbReference>
<dbReference type="PROSITE" id="PS51644">
    <property type="entry name" value="HTH_OST"/>
    <property type="match status" value="2"/>
</dbReference>
<dbReference type="InterPro" id="IPR025605">
    <property type="entry name" value="OST-HTH/LOTUS_dom"/>
</dbReference>
<organism evidence="5 6">
    <name type="scientific">Paramecium sonneborni</name>
    <dbReference type="NCBI Taxonomy" id="65129"/>
    <lineage>
        <taxon>Eukaryota</taxon>
        <taxon>Sar</taxon>
        <taxon>Alveolata</taxon>
        <taxon>Ciliophora</taxon>
        <taxon>Intramacronucleata</taxon>
        <taxon>Oligohymenophorea</taxon>
        <taxon>Peniculida</taxon>
        <taxon>Parameciidae</taxon>
        <taxon>Paramecium</taxon>
    </lineage>
</organism>
<dbReference type="SMART" id="SM00336">
    <property type="entry name" value="BBOX"/>
    <property type="match status" value="1"/>
</dbReference>
<feature type="region of interest" description="Disordered" evidence="2">
    <location>
        <begin position="343"/>
        <end position="375"/>
    </location>
</feature>
<dbReference type="Pfam" id="PF14418">
    <property type="entry name" value="OHA"/>
    <property type="match status" value="1"/>
</dbReference>
<reference evidence="5" key="1">
    <citation type="submission" date="2021-01" db="EMBL/GenBank/DDBJ databases">
        <authorList>
            <consortium name="Genoscope - CEA"/>
            <person name="William W."/>
        </authorList>
    </citation>
    <scope>NUCLEOTIDE SEQUENCE</scope>
</reference>
<dbReference type="Proteomes" id="UP000692954">
    <property type="component" value="Unassembled WGS sequence"/>
</dbReference>
<feature type="compositionally biased region" description="Polar residues" evidence="2">
    <location>
        <begin position="364"/>
        <end position="375"/>
    </location>
</feature>
<dbReference type="EMBL" id="CAJJDN010000044">
    <property type="protein sequence ID" value="CAD8082733.1"/>
    <property type="molecule type" value="Genomic_DNA"/>
</dbReference>
<keyword evidence="6" id="KW-1185">Reference proteome</keyword>
<dbReference type="AlphaFoldDB" id="A0A8S1N021"/>
<evidence type="ECO:0008006" key="7">
    <source>
        <dbReference type="Google" id="ProtNLM"/>
    </source>
</evidence>
<name>A0A8S1N021_9CILI</name>
<evidence type="ECO:0000259" key="4">
    <source>
        <dbReference type="PROSITE" id="PS51644"/>
    </source>
</evidence>
<keyword evidence="1" id="KW-0479">Metal-binding</keyword>
<comment type="caution">
    <text evidence="5">The sequence shown here is derived from an EMBL/GenBank/DDBJ whole genome shotgun (WGS) entry which is preliminary data.</text>
</comment>
<keyword evidence="1" id="KW-0863">Zinc-finger</keyword>
<feature type="domain" description="HTH OST-type" evidence="4">
    <location>
        <begin position="667"/>
        <end position="740"/>
    </location>
</feature>
<proteinExistence type="predicted"/>
<dbReference type="OrthoDB" id="406045at2759"/>
<feature type="region of interest" description="Disordered" evidence="2">
    <location>
        <begin position="849"/>
        <end position="873"/>
    </location>
</feature>
<evidence type="ECO:0000259" key="3">
    <source>
        <dbReference type="PROSITE" id="PS50119"/>
    </source>
</evidence>
<feature type="compositionally biased region" description="Low complexity" evidence="2">
    <location>
        <begin position="352"/>
        <end position="363"/>
    </location>
</feature>
<dbReference type="GO" id="GO:0008270">
    <property type="term" value="F:zinc ion binding"/>
    <property type="evidence" value="ECO:0007669"/>
    <property type="project" value="UniProtKB-KW"/>
</dbReference>
<protein>
    <recommendedName>
        <fullName evidence="7">B box-type domain-containing protein</fullName>
    </recommendedName>
</protein>
<evidence type="ECO:0000256" key="2">
    <source>
        <dbReference type="SAM" id="MobiDB-lite"/>
    </source>
</evidence>
<evidence type="ECO:0000313" key="5">
    <source>
        <dbReference type="EMBL" id="CAD8082733.1"/>
    </source>
</evidence>
<feature type="domain" description="B box-type" evidence="3">
    <location>
        <begin position="1"/>
        <end position="49"/>
    </location>
</feature>
<dbReference type="PROSITE" id="PS50119">
    <property type="entry name" value="ZF_BBOX"/>
    <property type="match status" value="1"/>
</dbReference>
<evidence type="ECO:0000256" key="1">
    <source>
        <dbReference type="PROSITE-ProRule" id="PRU00024"/>
    </source>
</evidence>
<keyword evidence="1" id="KW-0862">Zinc</keyword>
<feature type="compositionally biased region" description="Basic residues" evidence="2">
    <location>
        <begin position="852"/>
        <end position="861"/>
    </location>
</feature>
<dbReference type="CDD" id="cd19757">
    <property type="entry name" value="Bbox1"/>
    <property type="match status" value="1"/>
</dbReference>
<dbReference type="InterPro" id="IPR000315">
    <property type="entry name" value="Znf_B-box"/>
</dbReference>